<proteinExistence type="predicted"/>
<gene>
    <name evidence="1" type="ORF">Tci_867223</name>
</gene>
<evidence type="ECO:0000313" key="1">
    <source>
        <dbReference type="EMBL" id="GFC95253.1"/>
    </source>
</evidence>
<name>A0A699SDL0_TANCI</name>
<organism evidence="1">
    <name type="scientific">Tanacetum cinerariifolium</name>
    <name type="common">Dalmatian daisy</name>
    <name type="synonym">Chrysanthemum cinerariifolium</name>
    <dbReference type="NCBI Taxonomy" id="118510"/>
    <lineage>
        <taxon>Eukaryota</taxon>
        <taxon>Viridiplantae</taxon>
        <taxon>Streptophyta</taxon>
        <taxon>Embryophyta</taxon>
        <taxon>Tracheophyta</taxon>
        <taxon>Spermatophyta</taxon>
        <taxon>Magnoliopsida</taxon>
        <taxon>eudicotyledons</taxon>
        <taxon>Gunneridae</taxon>
        <taxon>Pentapetalae</taxon>
        <taxon>asterids</taxon>
        <taxon>campanulids</taxon>
        <taxon>Asterales</taxon>
        <taxon>Asteraceae</taxon>
        <taxon>Asteroideae</taxon>
        <taxon>Anthemideae</taxon>
        <taxon>Anthemidinae</taxon>
        <taxon>Tanacetum</taxon>
    </lineage>
</organism>
<dbReference type="AlphaFoldDB" id="A0A699SDL0"/>
<reference evidence="1" key="1">
    <citation type="journal article" date="2019" name="Sci. Rep.">
        <title>Draft genome of Tanacetum cinerariifolium, the natural source of mosquito coil.</title>
        <authorList>
            <person name="Yamashiro T."/>
            <person name="Shiraishi A."/>
            <person name="Satake H."/>
            <person name="Nakayama K."/>
        </authorList>
    </citation>
    <scope>NUCLEOTIDE SEQUENCE</scope>
</reference>
<accession>A0A699SDL0</accession>
<dbReference type="EMBL" id="BKCJ011153385">
    <property type="protein sequence ID" value="GFC95253.1"/>
    <property type="molecule type" value="Genomic_DNA"/>
</dbReference>
<sequence>GIPISTESLVALWGFVAKVEGLELRVFKGVGYGMVRDCRELVAVGLWQLAGKKGRG</sequence>
<comment type="caution">
    <text evidence="1">The sequence shown here is derived from an EMBL/GenBank/DDBJ whole genome shotgun (WGS) entry which is preliminary data.</text>
</comment>
<feature type="non-terminal residue" evidence="1">
    <location>
        <position position="1"/>
    </location>
</feature>
<protein>
    <submittedName>
        <fullName evidence="1">Uncharacterized protein</fullName>
    </submittedName>
</protein>